<protein>
    <submittedName>
        <fullName evidence="1">Hydralysin</fullName>
    </submittedName>
</protein>
<dbReference type="Gene3D" id="2.60.40.3040">
    <property type="match status" value="1"/>
</dbReference>
<dbReference type="Gene3D" id="2.60.40.4280">
    <property type="match status" value="1"/>
</dbReference>
<dbReference type="AlphaFoldDB" id="A0AA35RWR3"/>
<reference evidence="1" key="1">
    <citation type="submission" date="2023-03" db="EMBL/GenBank/DDBJ databases">
        <authorList>
            <person name="Steffen K."/>
            <person name="Cardenas P."/>
        </authorList>
    </citation>
    <scope>NUCLEOTIDE SEQUENCE</scope>
</reference>
<comment type="caution">
    <text evidence="1">The sequence shown here is derived from an EMBL/GenBank/DDBJ whole genome shotgun (WGS) entry which is preliminary data.</text>
</comment>
<name>A0AA35RWR3_GEOBA</name>
<sequence length="258" mass="28886">MAAVEKSYVPRCRPAVEKGSGPNQVLSRWKDLEKIGLPRYSFHERLRDIYSMEPDSVCVNDGICMEYGHFCHTIQRDPILNNLQQSTGVTTGDSKIVANDSFEPLTLRVELESVHTRGVSVTVTQESDVSFNKEIPLHLVHPGTRHFVSSQPLSIQNTAGYTCSNSEKVLVTESVDVTLQPGQKAMAVLDVTWTEVKGQFEIPFAIDGWCMSTFPRLVNGQRVWLHEISGLFEIPPSMLQGNFICVYDVRGSIDIQLM</sequence>
<dbReference type="EMBL" id="CASHTH010001732">
    <property type="protein sequence ID" value="CAI8019190.1"/>
    <property type="molecule type" value="Genomic_DNA"/>
</dbReference>
<dbReference type="Gene3D" id="3.10.290.50">
    <property type="match status" value="1"/>
</dbReference>
<evidence type="ECO:0000313" key="1">
    <source>
        <dbReference type="EMBL" id="CAI8019190.1"/>
    </source>
</evidence>
<organism evidence="1 2">
    <name type="scientific">Geodia barretti</name>
    <name type="common">Barrett's horny sponge</name>
    <dbReference type="NCBI Taxonomy" id="519541"/>
    <lineage>
        <taxon>Eukaryota</taxon>
        <taxon>Metazoa</taxon>
        <taxon>Porifera</taxon>
        <taxon>Demospongiae</taxon>
        <taxon>Heteroscleromorpha</taxon>
        <taxon>Tetractinellida</taxon>
        <taxon>Astrophorina</taxon>
        <taxon>Geodiidae</taxon>
        <taxon>Geodia</taxon>
    </lineage>
</organism>
<gene>
    <name evidence="1" type="ORF">GBAR_LOCUS11548</name>
</gene>
<evidence type="ECO:0000313" key="2">
    <source>
        <dbReference type="Proteomes" id="UP001174909"/>
    </source>
</evidence>
<dbReference type="Proteomes" id="UP001174909">
    <property type="component" value="Unassembled WGS sequence"/>
</dbReference>
<proteinExistence type="predicted"/>
<accession>A0AA35RWR3</accession>
<keyword evidence="2" id="KW-1185">Reference proteome</keyword>